<dbReference type="Proteomes" id="UP000789738">
    <property type="component" value="Unassembled WGS sequence"/>
</dbReference>
<feature type="binding site" evidence="7">
    <location>
        <begin position="121"/>
        <end position="124"/>
    </location>
    <ligand>
        <name>substrate</name>
    </ligand>
</feature>
<dbReference type="GeneID" id="68878809"/>
<dbReference type="Proteomes" id="UP001189143">
    <property type="component" value="Unassembled WGS sequence"/>
</dbReference>
<feature type="binding site" evidence="7">
    <location>
        <position position="89"/>
    </location>
    <ligand>
        <name>substrate</name>
    </ligand>
</feature>
<evidence type="ECO:0000256" key="9">
    <source>
        <dbReference type="PIRSR" id="PIRSR000102-3"/>
    </source>
</evidence>
<evidence type="ECO:0000259" key="11">
    <source>
        <dbReference type="Pfam" id="PF02866"/>
    </source>
</evidence>
<dbReference type="GO" id="GO:0006089">
    <property type="term" value="P:lactate metabolic process"/>
    <property type="evidence" value="ECO:0007669"/>
    <property type="project" value="TreeGrafter"/>
</dbReference>
<dbReference type="RefSeq" id="WP_058296461.1">
    <property type="nucleotide sequence ID" value="NZ_CAKJVD010000027.1"/>
</dbReference>
<protein>
    <recommendedName>
        <fullName evidence="3 7">L-lactate dehydrogenase</fullName>
        <shortName evidence="7">L-LDH</shortName>
        <ecNumber evidence="3 7">1.1.1.27</ecNumber>
    </recommendedName>
</protein>
<reference evidence="14 16" key="1">
    <citation type="submission" date="2017-10" db="EMBL/GenBank/DDBJ databases">
        <title>Effective Description of Clostridium neonatale sp. nov. linked to necrotizing enterocolitis in neonates and a clarification of species assignable to the genus Clostridium (Prazmowski 1880) emend. Lawson and Rainey 2016.</title>
        <authorList>
            <person name="Bernard K."/>
            <person name="Burdz T."/>
            <person name="Wiebe D."/>
            <person name="Balcewich B."/>
            <person name="Alfa M."/>
            <person name="Bernier A.-M."/>
        </authorList>
    </citation>
    <scope>NUCLEOTIDE SEQUENCE [LARGE SCALE GENOMIC DNA]</scope>
    <source>
        <strain evidence="14 16">LCDC99A005</strain>
    </source>
</reference>
<dbReference type="PIRSF" id="PIRSF000102">
    <property type="entry name" value="Lac_mal_DH"/>
    <property type="match status" value="1"/>
</dbReference>
<feature type="binding site" evidence="7">
    <location>
        <begin position="149"/>
        <end position="152"/>
    </location>
    <ligand>
        <name>substrate</name>
    </ligand>
</feature>
<keyword evidence="7" id="KW-0963">Cytoplasm</keyword>
<dbReference type="GO" id="GO:0006096">
    <property type="term" value="P:glycolytic process"/>
    <property type="evidence" value="ECO:0007669"/>
    <property type="project" value="UniProtKB-UniRule"/>
</dbReference>
<dbReference type="HAMAP" id="MF_00488">
    <property type="entry name" value="Lactate_dehydrog"/>
    <property type="match status" value="1"/>
</dbReference>
<dbReference type="AlphaFoldDB" id="A0A2A7MLC8"/>
<reference evidence="13" key="4">
    <citation type="submission" date="2022-10" db="EMBL/GenBank/DDBJ databases">
        <authorList>
            <person name="Aires J."/>
            <person name="Mesa V."/>
        </authorList>
    </citation>
    <scope>NUCLEOTIDE SEQUENCE</scope>
    <source>
        <strain evidence="13">Clostridium neonatale JD116</strain>
    </source>
</reference>
<evidence type="ECO:0000256" key="1">
    <source>
        <dbReference type="ARBA" id="ARBA00004843"/>
    </source>
</evidence>
<dbReference type="GO" id="GO:0004459">
    <property type="term" value="F:L-lactate dehydrogenase (NAD+) activity"/>
    <property type="evidence" value="ECO:0007669"/>
    <property type="project" value="UniProtKB-UniRule"/>
</dbReference>
<dbReference type="Proteomes" id="UP000220840">
    <property type="component" value="Unassembled WGS sequence"/>
</dbReference>
<keyword evidence="4 7" id="KW-0560">Oxidoreductase</keyword>
<evidence type="ECO:0000313" key="12">
    <source>
        <dbReference type="EMBL" id="CAG9705055.1"/>
    </source>
</evidence>
<dbReference type="EMBL" id="UWJD01000002">
    <property type="protein sequence ID" value="VCT85695.1"/>
    <property type="molecule type" value="Genomic_DNA"/>
</dbReference>
<feature type="binding site" evidence="7">
    <location>
        <position position="40"/>
    </location>
    <ligand>
        <name>NAD(+)</name>
        <dbReference type="ChEBI" id="CHEBI:57540"/>
    </ligand>
</feature>
<feature type="binding site" evidence="9">
    <location>
        <begin position="10"/>
        <end position="15"/>
    </location>
    <ligand>
        <name>NAD(+)</name>
        <dbReference type="ChEBI" id="CHEBI:57540"/>
    </ligand>
</feature>
<evidence type="ECO:0000313" key="13">
    <source>
        <dbReference type="EMBL" id="CAI3564378.1"/>
    </source>
</evidence>
<comment type="function">
    <text evidence="7">Catalyzes the conversion of lactate to pyruvate.</text>
</comment>
<feature type="binding site" evidence="7 9">
    <location>
        <position position="35"/>
    </location>
    <ligand>
        <name>NAD(+)</name>
        <dbReference type="ChEBI" id="CHEBI:57540"/>
    </ligand>
</feature>
<dbReference type="InterPro" id="IPR015955">
    <property type="entry name" value="Lactate_DH/Glyco_Ohase_4_C"/>
</dbReference>
<evidence type="ECO:0000256" key="3">
    <source>
        <dbReference type="ARBA" id="ARBA00012967"/>
    </source>
</evidence>
<dbReference type="InterPro" id="IPR001557">
    <property type="entry name" value="L-lactate/malate_DH"/>
</dbReference>
<feature type="binding site" evidence="7 9">
    <location>
        <begin position="119"/>
        <end position="121"/>
    </location>
    <ligand>
        <name>NAD(+)</name>
        <dbReference type="ChEBI" id="CHEBI:57540"/>
    </ligand>
</feature>
<evidence type="ECO:0000256" key="7">
    <source>
        <dbReference type="HAMAP-Rule" id="MF_00488"/>
    </source>
</evidence>
<evidence type="ECO:0000313" key="14">
    <source>
        <dbReference type="EMBL" id="PEG32317.1"/>
    </source>
</evidence>
<dbReference type="GO" id="GO:0005737">
    <property type="term" value="C:cytoplasm"/>
    <property type="evidence" value="ECO:0007669"/>
    <property type="project" value="UniProtKB-SubCell"/>
</dbReference>
<feature type="active site" description="Proton acceptor" evidence="7 8">
    <location>
        <position position="176"/>
    </location>
</feature>
<dbReference type="NCBIfam" id="TIGR01771">
    <property type="entry name" value="L-LDH-NAD"/>
    <property type="match status" value="1"/>
</dbReference>
<evidence type="ECO:0000259" key="10">
    <source>
        <dbReference type="Pfam" id="PF00056"/>
    </source>
</evidence>
<sequence length="312" mass="33997">MKINKVAVIGAGAVGTSIAFDIILQGICDELLMIDINKAKAESEVLDLKHCTGYSNSSIKIKCGEYSECYDADIVVITAAAPLIKGQTRLDMLSTAKKITKSIVDPIMKSGFNGYFVIVTNPVDIISYYVYKLSGLPKNKIIGTGTALDSARLKVLLADLIGVEARSVQAYTIGEHGDSQFIPWSTASIGGKQFDDILVDNKERLDGFNPDEILEEIKKSGWKIADVKGTTNYGIAATTVDIIKSILNDERKVIPVSAFLEGEYGINDVFIGVPAIINRNGISEIVELHLNDEEQDLFNNSVSIIKKYINQL</sequence>
<dbReference type="InterPro" id="IPR001236">
    <property type="entry name" value="Lactate/malate_DH_N"/>
</dbReference>
<reference evidence="12" key="3">
    <citation type="submission" date="2021-10" db="EMBL/GenBank/DDBJ databases">
        <authorList>
            <person name="Mesa V."/>
        </authorList>
    </citation>
    <scope>NUCLEOTIDE SEQUENCE</scope>
    <source>
        <strain evidence="12">CC3_PB</strain>
    </source>
</reference>
<dbReference type="EMBL" id="CAKJVE010000004">
    <property type="protein sequence ID" value="CAG9705055.1"/>
    <property type="molecule type" value="Genomic_DNA"/>
</dbReference>
<dbReference type="CDD" id="cd05291">
    <property type="entry name" value="HicDH_like"/>
    <property type="match status" value="1"/>
</dbReference>
<reference evidence="15 17" key="2">
    <citation type="submission" date="2018-06" db="EMBL/GenBank/DDBJ databases">
        <authorList>
            <consortium name="IHU Genomes"/>
        </authorList>
    </citation>
    <scope>NUCLEOTIDE SEQUENCE [LARGE SCALE GENOMIC DNA]</scope>
    <source>
        <strain evidence="15 17">NEC25</strain>
    </source>
</reference>
<evidence type="ECO:0000313" key="16">
    <source>
        <dbReference type="Proteomes" id="UP000220840"/>
    </source>
</evidence>
<evidence type="ECO:0000313" key="17">
    <source>
        <dbReference type="Proteomes" id="UP000431451"/>
    </source>
</evidence>
<dbReference type="PRINTS" id="PR00086">
    <property type="entry name" value="LLDHDRGNASE"/>
</dbReference>
<keyword evidence="16" id="KW-1185">Reference proteome</keyword>
<dbReference type="EMBL" id="CAMTCP010000111">
    <property type="protein sequence ID" value="CAI3564378.1"/>
    <property type="molecule type" value="Genomic_DNA"/>
</dbReference>
<dbReference type="Pfam" id="PF02866">
    <property type="entry name" value="Ldh_1_C"/>
    <property type="match status" value="1"/>
</dbReference>
<accession>A0A2A7MLC8</accession>
<feature type="binding site" evidence="7">
    <location>
        <position position="14"/>
    </location>
    <ligand>
        <name>NAD(+)</name>
        <dbReference type="ChEBI" id="CHEBI:57540"/>
    </ligand>
</feature>
<dbReference type="EC" id="1.1.1.27" evidence="3 7"/>
<comment type="caution">
    <text evidence="7">Lacks conserved residue(s) required for the propagation of feature annotation.</text>
</comment>
<comment type="catalytic activity">
    <reaction evidence="6 7">
        <text>(S)-lactate + NAD(+) = pyruvate + NADH + H(+)</text>
        <dbReference type="Rhea" id="RHEA:23444"/>
        <dbReference type="ChEBI" id="CHEBI:15361"/>
        <dbReference type="ChEBI" id="CHEBI:15378"/>
        <dbReference type="ChEBI" id="CHEBI:16651"/>
        <dbReference type="ChEBI" id="CHEBI:57540"/>
        <dbReference type="ChEBI" id="CHEBI:57945"/>
        <dbReference type="EC" id="1.1.1.27"/>
    </reaction>
</comment>
<feature type="binding site" evidence="7">
    <location>
        <position position="144"/>
    </location>
    <ligand>
        <name>NAD(+)</name>
        <dbReference type="ChEBI" id="CHEBI:57540"/>
    </ligand>
</feature>
<dbReference type="Proteomes" id="UP000431451">
    <property type="component" value="Unassembled WGS sequence"/>
</dbReference>
<evidence type="ECO:0000256" key="6">
    <source>
        <dbReference type="ARBA" id="ARBA00049258"/>
    </source>
</evidence>
<comment type="similarity">
    <text evidence="2 7">Belongs to the LDH/MDH superfamily. LDH family.</text>
</comment>
<evidence type="ECO:0000256" key="2">
    <source>
        <dbReference type="ARBA" id="ARBA00006054"/>
    </source>
</evidence>
<dbReference type="FunFam" id="3.40.50.720:FF:000018">
    <property type="entry name" value="Malate dehydrogenase"/>
    <property type="match status" value="1"/>
</dbReference>
<comment type="subunit">
    <text evidence="7">Homotetramer.</text>
</comment>
<evidence type="ECO:0000256" key="8">
    <source>
        <dbReference type="PIRSR" id="PIRSR000102-1"/>
    </source>
</evidence>
<dbReference type="STRING" id="137838.GCA_001458595_03825"/>
<feature type="binding site" evidence="7">
    <location>
        <position position="102"/>
    </location>
    <ligand>
        <name>NAD(+)</name>
        <dbReference type="ChEBI" id="CHEBI:57540"/>
    </ligand>
</feature>
<comment type="pathway">
    <text evidence="1 7">Fermentation; pyruvate fermentation to lactate; (S)-lactate from pyruvate: step 1/1.</text>
</comment>
<comment type="subcellular location">
    <subcellularLocation>
        <location evidence="7">Cytoplasm</location>
    </subcellularLocation>
</comment>
<dbReference type="SUPFAM" id="SSF56327">
    <property type="entry name" value="LDH C-terminal domain-like"/>
    <property type="match status" value="1"/>
</dbReference>
<dbReference type="InterPro" id="IPR036291">
    <property type="entry name" value="NAD(P)-bd_dom_sf"/>
</dbReference>
<evidence type="ECO:0000256" key="5">
    <source>
        <dbReference type="ARBA" id="ARBA00023027"/>
    </source>
</evidence>
<keyword evidence="5 7" id="KW-0520">NAD</keyword>
<dbReference type="InterPro" id="IPR022383">
    <property type="entry name" value="Lactate/malate_DH_C"/>
</dbReference>
<dbReference type="PROSITE" id="PS00064">
    <property type="entry name" value="L_LDH"/>
    <property type="match status" value="1"/>
</dbReference>
<feature type="binding site" evidence="7">
    <location>
        <position position="66"/>
    </location>
    <ligand>
        <name>NAD(+)</name>
        <dbReference type="ChEBI" id="CHEBI:57540"/>
    </ligand>
</feature>
<dbReference type="EMBL" id="PDCJ01000001">
    <property type="protein sequence ID" value="PEG32317.1"/>
    <property type="molecule type" value="Genomic_DNA"/>
</dbReference>
<dbReference type="OrthoDB" id="9802969at2"/>
<gene>
    <name evidence="7 12" type="primary">ldh</name>
    <name evidence="15" type="synonym">ldhA</name>
    <name evidence="13" type="ORF">CNEO2_10195</name>
    <name evidence="12" type="ORF">CNEO_41592</name>
    <name evidence="15" type="ORF">CNEONATNEC25_03298</name>
    <name evidence="14" type="ORF">CQ394_11670</name>
</gene>
<proteinExistence type="inferred from homology"/>
<dbReference type="InterPro" id="IPR018177">
    <property type="entry name" value="L-lactate_DH_AS"/>
</dbReference>
<dbReference type="UniPathway" id="UPA00554">
    <property type="reaction ID" value="UER00611"/>
</dbReference>
<evidence type="ECO:0000256" key="4">
    <source>
        <dbReference type="ARBA" id="ARBA00023002"/>
    </source>
</evidence>
<name>A0A2A7MLC8_9CLOT</name>
<organism evidence="14 16">
    <name type="scientific">Clostridium neonatale</name>
    <dbReference type="NCBI Taxonomy" id="137838"/>
    <lineage>
        <taxon>Bacteria</taxon>
        <taxon>Bacillati</taxon>
        <taxon>Bacillota</taxon>
        <taxon>Clostridia</taxon>
        <taxon>Eubacteriales</taxon>
        <taxon>Clostridiaceae</taxon>
        <taxon>Clostridium</taxon>
    </lineage>
</organism>
<dbReference type="NCBIfam" id="NF000824">
    <property type="entry name" value="PRK00066.1"/>
    <property type="match status" value="1"/>
</dbReference>
<dbReference type="PANTHER" id="PTHR43128:SF16">
    <property type="entry name" value="L-LACTATE DEHYDROGENASE"/>
    <property type="match status" value="1"/>
</dbReference>
<dbReference type="Gene3D" id="3.90.110.10">
    <property type="entry name" value="Lactate dehydrogenase/glycoside hydrolase, family 4, C-terminal"/>
    <property type="match status" value="1"/>
</dbReference>
<dbReference type="Pfam" id="PF00056">
    <property type="entry name" value="Ldh_1_N"/>
    <property type="match status" value="1"/>
</dbReference>
<feature type="binding site" evidence="7">
    <location>
        <position position="231"/>
    </location>
    <ligand>
        <name>substrate</name>
    </ligand>
</feature>
<dbReference type="InterPro" id="IPR011304">
    <property type="entry name" value="L-lactate_DH"/>
</dbReference>
<feature type="domain" description="Lactate/malate dehydrogenase C-terminal" evidence="11">
    <location>
        <begin position="146"/>
        <end position="311"/>
    </location>
</feature>
<dbReference type="Gene3D" id="3.40.50.720">
    <property type="entry name" value="NAD(P)-binding Rossmann-like Domain"/>
    <property type="match status" value="1"/>
</dbReference>
<feature type="domain" description="Lactate/malate dehydrogenase N-terminal" evidence="10">
    <location>
        <begin position="5"/>
        <end position="143"/>
    </location>
</feature>
<evidence type="ECO:0000313" key="15">
    <source>
        <dbReference type="EMBL" id="VCT85695.1"/>
    </source>
</evidence>
<dbReference type="SUPFAM" id="SSF51735">
    <property type="entry name" value="NAD(P)-binding Rossmann-fold domains"/>
    <property type="match status" value="1"/>
</dbReference>
<dbReference type="PANTHER" id="PTHR43128">
    <property type="entry name" value="L-2-HYDROXYCARBOXYLATE DEHYDROGENASE (NAD(P)(+))"/>
    <property type="match status" value="1"/>
</dbReference>